<evidence type="ECO:0000313" key="6">
    <source>
        <dbReference type="Proteomes" id="UP000253307"/>
    </source>
</evidence>
<evidence type="ECO:0000256" key="1">
    <source>
        <dbReference type="ARBA" id="ARBA00022801"/>
    </source>
</evidence>
<dbReference type="GO" id="GO:1901135">
    <property type="term" value="P:carbohydrate derivative metabolic process"/>
    <property type="evidence" value="ECO:0007669"/>
    <property type="project" value="UniProtKB-ARBA"/>
</dbReference>
<dbReference type="Pfam" id="PF07555">
    <property type="entry name" value="NAGidase"/>
    <property type="match status" value="1"/>
</dbReference>
<dbReference type="InterPro" id="IPR051822">
    <property type="entry name" value="Glycosyl_Hydrolase_84"/>
</dbReference>
<dbReference type="AlphaFoldDB" id="A0A368BYJ0"/>
<dbReference type="GO" id="GO:0015929">
    <property type="term" value="F:hexosaminidase activity"/>
    <property type="evidence" value="ECO:0007669"/>
    <property type="project" value="UniProtKB-ARBA"/>
</dbReference>
<evidence type="ECO:0000256" key="3">
    <source>
        <dbReference type="PROSITE-ProRule" id="PRU01353"/>
    </source>
</evidence>
<keyword evidence="2 3" id="KW-0326">Glycosidase</keyword>
<dbReference type="Proteomes" id="UP000253307">
    <property type="component" value="Unassembled WGS sequence"/>
</dbReference>
<accession>A0A368BYJ0</accession>
<dbReference type="EMBL" id="QOPE01000004">
    <property type="protein sequence ID" value="RCL42389.1"/>
    <property type="molecule type" value="Genomic_DNA"/>
</dbReference>
<dbReference type="Gene3D" id="3.20.20.80">
    <property type="entry name" value="Glycosidases"/>
    <property type="match status" value="1"/>
</dbReference>
<protein>
    <recommendedName>
        <fullName evidence="4">GH84 domain-containing protein</fullName>
    </recommendedName>
</protein>
<dbReference type="InterPro" id="IPR017853">
    <property type="entry name" value="GH"/>
</dbReference>
<keyword evidence="1 3" id="KW-0378">Hydrolase</keyword>
<dbReference type="PROSITE" id="PS52009">
    <property type="entry name" value="GH84"/>
    <property type="match status" value="1"/>
</dbReference>
<dbReference type="PANTHER" id="PTHR13170">
    <property type="entry name" value="O-GLCNACASE"/>
    <property type="match status" value="1"/>
</dbReference>
<dbReference type="InterPro" id="IPR011496">
    <property type="entry name" value="O-GlcNAcase_cat"/>
</dbReference>
<sequence>MLTGYIEGYYGSLLDWNQRLKILKSLSALNLNSYFYCPKEDPFHRLEWAKDYSDEYLLNLSSFFEYAKSLNIELIFGISPGFVSESVDQKILNNKIQAIFDLGIKSLCILFDDISFEATKQKGKEHAEILNKVVHDFPEIKLYIVPQIYSDQLSKTDAIDCQYLNELFSRMKYQVPFFWTGENVVSKSYDLEYISEIKERFNQDLIIWDNFYASDYCEPRVTIDAYNPFVKNPKNIYGVMINPTGKVNLDILLLELFSSGMGKVNEDFKSILKKHLPNEMIDILHYFKFEGRIGDIDEDIKIIDKVLWNSSMEIKLELYPYLHFLRFVLKNKPDLKYLLDKRLRLKS</sequence>
<dbReference type="SUPFAM" id="SSF51445">
    <property type="entry name" value="(Trans)glycosidases"/>
    <property type="match status" value="1"/>
</dbReference>
<feature type="domain" description="GH84" evidence="4">
    <location>
        <begin position="1"/>
        <end position="267"/>
    </location>
</feature>
<reference evidence="5 6" key="1">
    <citation type="journal article" date="2018" name="Microbiome">
        <title>Fine metagenomic profile of the Mediterranean stratified and mixed water columns revealed by assembly and recruitment.</title>
        <authorList>
            <person name="Haro-Moreno J.M."/>
            <person name="Lopez-Perez M."/>
            <person name="De La Torre J.R."/>
            <person name="Picazo A."/>
            <person name="Camacho A."/>
            <person name="Rodriguez-Valera F."/>
        </authorList>
    </citation>
    <scope>NUCLEOTIDE SEQUENCE [LARGE SCALE GENOMIC DNA]</scope>
    <source>
        <strain evidence="5">MED-G82</strain>
    </source>
</reference>
<evidence type="ECO:0000259" key="4">
    <source>
        <dbReference type="PROSITE" id="PS52009"/>
    </source>
</evidence>
<name>A0A368BYJ0_9GAMM</name>
<evidence type="ECO:0000256" key="2">
    <source>
        <dbReference type="ARBA" id="ARBA00023295"/>
    </source>
</evidence>
<feature type="active site" description="Proton donor" evidence="3">
    <location>
        <position position="113"/>
    </location>
</feature>
<evidence type="ECO:0000313" key="5">
    <source>
        <dbReference type="EMBL" id="RCL42389.1"/>
    </source>
</evidence>
<comment type="caution">
    <text evidence="5">The sequence shown here is derived from an EMBL/GenBank/DDBJ whole genome shotgun (WGS) entry which is preliminary data.</text>
</comment>
<dbReference type="PANTHER" id="PTHR13170:SF16">
    <property type="entry name" value="PROTEIN O-GLCNACASE"/>
    <property type="match status" value="1"/>
</dbReference>
<organism evidence="5 6">
    <name type="scientific">SAR86 cluster bacterium</name>
    <dbReference type="NCBI Taxonomy" id="2030880"/>
    <lineage>
        <taxon>Bacteria</taxon>
        <taxon>Pseudomonadati</taxon>
        <taxon>Pseudomonadota</taxon>
        <taxon>Gammaproteobacteria</taxon>
        <taxon>SAR86 cluster</taxon>
    </lineage>
</organism>
<gene>
    <name evidence="5" type="ORF">DBW96_00965</name>
</gene>
<proteinExistence type="inferred from homology"/>
<comment type="similarity">
    <text evidence="3">Belongs to the glycosyl hydrolase 84 family.</text>
</comment>